<gene>
    <name evidence="7 10" type="primary">uvrC</name>
    <name evidence="10" type="ORF">E2605_17160</name>
</gene>
<dbReference type="InterPro" id="IPR000305">
    <property type="entry name" value="GIY-YIG_endonuc"/>
</dbReference>
<dbReference type="Gene3D" id="3.30.420.340">
    <property type="entry name" value="UvrC, RNAse H endonuclease domain"/>
    <property type="match status" value="1"/>
</dbReference>
<dbReference type="PANTHER" id="PTHR30562">
    <property type="entry name" value="UVRC/OXIDOREDUCTASE"/>
    <property type="match status" value="1"/>
</dbReference>
<dbReference type="RefSeq" id="WP_026626592.1">
    <property type="nucleotide sequence ID" value="NZ_JAWZLG010000062.1"/>
</dbReference>
<feature type="domain" description="UvrC family homology region profile" evidence="9">
    <location>
        <begin position="280"/>
        <end position="474"/>
    </location>
</feature>
<keyword evidence="11" id="KW-1185">Reference proteome</keyword>
<comment type="subcellular location">
    <subcellularLocation>
        <location evidence="7">Cytoplasm</location>
    </subcellularLocation>
</comment>
<evidence type="ECO:0000256" key="4">
    <source>
        <dbReference type="ARBA" id="ARBA00022881"/>
    </source>
</evidence>
<dbReference type="CDD" id="cd10434">
    <property type="entry name" value="GIY-YIG_UvrC_Cho"/>
    <property type="match status" value="1"/>
</dbReference>
<dbReference type="Pfam" id="PF14520">
    <property type="entry name" value="HHH_5"/>
    <property type="match status" value="1"/>
</dbReference>
<dbReference type="PROSITE" id="PS50165">
    <property type="entry name" value="UVRC"/>
    <property type="match status" value="1"/>
</dbReference>
<sequence length="606" mass="70530">MNNEYLKNIIQNIPEKPGCYQYYDNKGTIIYVGKAKNLKKRVSQYFTKTHHDSPKTRILVSKICDIKYIVVDTEEDTLLLENNLIKEYQPRYNVLLKDDKTYASIVIRNEFFPRVYQTRNIIKDGSQYFGPYPSVLSIKALLEIMHKLYPIRTCTLNLNPEKIKEGKYKVCLEYHIKRCKGPCEGLQPLEEYNQNIESIRQILKGDINIVSKKLYDDMQKCAEEFKFEEAQRIKEKYILIENFKQKSTVVSSIMYNIDIFGYDEDENSAYINYLSVHNGAVIRAYTFEYKKKLDEPKEELLGLGIMEIKNRFINLSKEIVVPFIPDLTLQGTEFTIPQRGDKMKLLKLSIQNVRQYKIDKLKRAESLNPEQRTMRIVKTIQNDLHLKELPVHIECFDNSNIQGTNPVSACVVFKMGKPSKKDYRHFIVKTVVGPDDFSTMKEVVYRRYHRLLEEGETLPQLIIIDGGKGQLNAACESLRSLGIYGKVAIVGIAKRLEEIYYPEDSIPLYLDKNSESLRVIQHLRDEAHRFGITFHRNRRSKSQVVSELDSIKGIGEETKKALLKHFKSIKRLKESEISEIESIVGSHKAKLLSQYFQKAQNEAKKE</sequence>
<dbReference type="InterPro" id="IPR036876">
    <property type="entry name" value="UVR_dom_sf"/>
</dbReference>
<feature type="domain" description="GIY-YIG" evidence="8">
    <location>
        <begin position="15"/>
        <end position="94"/>
    </location>
</feature>
<dbReference type="InterPro" id="IPR001162">
    <property type="entry name" value="UvrC_RNase_H_dom"/>
</dbReference>
<keyword evidence="6 7" id="KW-0742">SOS response</keyword>
<dbReference type="Pfam" id="PF01541">
    <property type="entry name" value="GIY-YIG"/>
    <property type="match status" value="1"/>
</dbReference>
<evidence type="ECO:0000256" key="7">
    <source>
        <dbReference type="HAMAP-Rule" id="MF_00203"/>
    </source>
</evidence>
<dbReference type="InterPro" id="IPR010994">
    <property type="entry name" value="RuvA_2-like"/>
</dbReference>
<name>A0A4Y8KW75_9BACT</name>
<evidence type="ECO:0000313" key="11">
    <source>
        <dbReference type="Proteomes" id="UP000297861"/>
    </source>
</evidence>
<dbReference type="SUPFAM" id="SSF82771">
    <property type="entry name" value="GIY-YIG endonuclease"/>
    <property type="match status" value="1"/>
</dbReference>
<evidence type="ECO:0000313" key="10">
    <source>
        <dbReference type="EMBL" id="TFD93210.1"/>
    </source>
</evidence>
<dbReference type="InterPro" id="IPR038476">
    <property type="entry name" value="UvrC_RNase_H_dom_sf"/>
</dbReference>
<protein>
    <recommendedName>
        <fullName evidence="7">UvrABC system protein C</fullName>
        <shortName evidence="7">Protein UvrC</shortName>
    </recommendedName>
    <alternativeName>
        <fullName evidence="7">Excinuclease ABC subunit C</fullName>
    </alternativeName>
</protein>
<dbReference type="InterPro" id="IPR047296">
    <property type="entry name" value="GIY-YIG_UvrC_Cho"/>
</dbReference>
<dbReference type="EMBL" id="SOML01000013">
    <property type="protein sequence ID" value="TFD93210.1"/>
    <property type="molecule type" value="Genomic_DNA"/>
</dbReference>
<evidence type="ECO:0000256" key="5">
    <source>
        <dbReference type="ARBA" id="ARBA00023204"/>
    </source>
</evidence>
<keyword evidence="1 7" id="KW-0963">Cytoplasm</keyword>
<accession>A0A4Y8KW75</accession>
<evidence type="ECO:0000259" key="8">
    <source>
        <dbReference type="PROSITE" id="PS50164"/>
    </source>
</evidence>
<dbReference type="Pfam" id="PF22920">
    <property type="entry name" value="UvrC_RNaseH"/>
    <property type="match status" value="1"/>
</dbReference>
<organism evidence="10 11">
    <name type="scientific">Dysgonomonas capnocytophagoides</name>
    <dbReference type="NCBI Taxonomy" id="45254"/>
    <lineage>
        <taxon>Bacteria</taxon>
        <taxon>Pseudomonadati</taxon>
        <taxon>Bacteroidota</taxon>
        <taxon>Bacteroidia</taxon>
        <taxon>Bacteroidales</taxon>
        <taxon>Dysgonomonadaceae</taxon>
        <taxon>Dysgonomonas</taxon>
    </lineage>
</organism>
<proteinExistence type="inferred from homology"/>
<dbReference type="PANTHER" id="PTHR30562:SF1">
    <property type="entry name" value="UVRABC SYSTEM PROTEIN C"/>
    <property type="match status" value="1"/>
</dbReference>
<dbReference type="FunFam" id="3.40.1440.10:FF:000001">
    <property type="entry name" value="UvrABC system protein C"/>
    <property type="match status" value="1"/>
</dbReference>
<evidence type="ECO:0000256" key="3">
    <source>
        <dbReference type="ARBA" id="ARBA00022769"/>
    </source>
</evidence>
<dbReference type="GO" id="GO:0003677">
    <property type="term" value="F:DNA binding"/>
    <property type="evidence" value="ECO:0007669"/>
    <property type="project" value="UniProtKB-UniRule"/>
</dbReference>
<keyword evidence="2 7" id="KW-0227">DNA damage</keyword>
<comment type="caution">
    <text evidence="10">The sequence shown here is derived from an EMBL/GenBank/DDBJ whole genome shotgun (WGS) entry which is preliminary data.</text>
</comment>
<evidence type="ECO:0000256" key="6">
    <source>
        <dbReference type="ARBA" id="ARBA00023236"/>
    </source>
</evidence>
<keyword evidence="3 7" id="KW-0228">DNA excision</keyword>
<dbReference type="OrthoDB" id="9804933at2"/>
<comment type="function">
    <text evidence="7">The UvrABC repair system catalyzes the recognition and processing of DNA lesions. UvrC both incises the 5' and 3' sides of the lesion. The N-terminal half is responsible for the 3' incision and the C-terminal half is responsible for the 5' incision.</text>
</comment>
<dbReference type="GO" id="GO:0006289">
    <property type="term" value="P:nucleotide-excision repair"/>
    <property type="evidence" value="ECO:0007669"/>
    <property type="project" value="UniProtKB-UniRule"/>
</dbReference>
<dbReference type="SUPFAM" id="SSF47781">
    <property type="entry name" value="RuvA domain 2-like"/>
    <property type="match status" value="1"/>
</dbReference>
<evidence type="ECO:0000256" key="2">
    <source>
        <dbReference type="ARBA" id="ARBA00022763"/>
    </source>
</evidence>
<dbReference type="InterPro" id="IPR050066">
    <property type="entry name" value="UvrABC_protein_C"/>
</dbReference>
<comment type="similarity">
    <text evidence="7">Belongs to the UvrC family.</text>
</comment>
<dbReference type="AlphaFoldDB" id="A0A4Y8KW75"/>
<dbReference type="GO" id="GO:0009380">
    <property type="term" value="C:excinuclease repair complex"/>
    <property type="evidence" value="ECO:0007669"/>
    <property type="project" value="InterPro"/>
</dbReference>
<comment type="subunit">
    <text evidence="7">Interacts with UvrB in an incision complex.</text>
</comment>
<dbReference type="Proteomes" id="UP000297861">
    <property type="component" value="Unassembled WGS sequence"/>
</dbReference>
<keyword evidence="5 7" id="KW-0234">DNA repair</keyword>
<evidence type="ECO:0000259" key="9">
    <source>
        <dbReference type="PROSITE" id="PS50165"/>
    </source>
</evidence>
<dbReference type="Gene3D" id="1.10.150.20">
    <property type="entry name" value="5' to 3' exonuclease, C-terminal subdomain"/>
    <property type="match status" value="1"/>
</dbReference>
<evidence type="ECO:0000256" key="1">
    <source>
        <dbReference type="ARBA" id="ARBA00022490"/>
    </source>
</evidence>
<dbReference type="Gene3D" id="3.40.1440.10">
    <property type="entry name" value="GIY-YIG endonuclease"/>
    <property type="match status" value="1"/>
</dbReference>
<dbReference type="GO" id="GO:0009432">
    <property type="term" value="P:SOS response"/>
    <property type="evidence" value="ECO:0007669"/>
    <property type="project" value="UniProtKB-UniRule"/>
</dbReference>
<dbReference type="InterPro" id="IPR004791">
    <property type="entry name" value="UvrC"/>
</dbReference>
<dbReference type="GO" id="GO:0009381">
    <property type="term" value="F:excinuclease ABC activity"/>
    <property type="evidence" value="ECO:0007669"/>
    <property type="project" value="UniProtKB-UniRule"/>
</dbReference>
<dbReference type="InterPro" id="IPR035901">
    <property type="entry name" value="GIY-YIG_endonuc_sf"/>
</dbReference>
<keyword evidence="4 7" id="KW-0267">Excision nuclease</keyword>
<dbReference type="NCBIfam" id="TIGR00194">
    <property type="entry name" value="uvrC"/>
    <property type="match status" value="1"/>
</dbReference>
<dbReference type="Pfam" id="PF08459">
    <property type="entry name" value="UvrC_RNaseH_dom"/>
    <property type="match status" value="1"/>
</dbReference>
<dbReference type="GO" id="GO:0005737">
    <property type="term" value="C:cytoplasm"/>
    <property type="evidence" value="ECO:0007669"/>
    <property type="project" value="UniProtKB-SubCell"/>
</dbReference>
<reference evidence="10 11" key="1">
    <citation type="submission" date="2019-03" db="EMBL/GenBank/DDBJ databases">
        <title>San Antonio Military Medical Center submission to MRSN (WRAIR), pending publication.</title>
        <authorList>
            <person name="Blyth D.M."/>
            <person name="Mccarthy S.L."/>
            <person name="Schall S.E."/>
            <person name="Stam J.A."/>
            <person name="Ong A.C."/>
            <person name="Mcgann P.T."/>
        </authorList>
    </citation>
    <scope>NUCLEOTIDE SEQUENCE [LARGE SCALE GENOMIC DNA]</scope>
    <source>
        <strain evidence="10 11">MRSN571793</strain>
    </source>
</reference>
<dbReference type="SMART" id="SM00465">
    <property type="entry name" value="GIYc"/>
    <property type="match status" value="1"/>
</dbReference>
<dbReference type="HAMAP" id="MF_00203">
    <property type="entry name" value="UvrC"/>
    <property type="match status" value="1"/>
</dbReference>
<dbReference type="SUPFAM" id="SSF46600">
    <property type="entry name" value="C-terminal UvrC-binding domain of UvrB"/>
    <property type="match status" value="1"/>
</dbReference>
<dbReference type="PROSITE" id="PS50164">
    <property type="entry name" value="GIY_YIG"/>
    <property type="match status" value="1"/>
</dbReference>
<dbReference type="STRING" id="1121485.GCA_000426485_02725"/>